<keyword evidence="2" id="KW-0119">Carbohydrate metabolism</keyword>
<protein>
    <recommendedName>
        <fullName evidence="7">Carbohydrate kinase FGGY C-terminal domain-containing protein</fullName>
    </recommendedName>
</protein>
<dbReference type="EMBL" id="BSUM01000001">
    <property type="protein sequence ID" value="GMA33212.1"/>
    <property type="molecule type" value="Genomic_DNA"/>
</dbReference>
<gene>
    <name evidence="5" type="ORF">GCM10025875_32040</name>
</gene>
<evidence type="ECO:0000256" key="2">
    <source>
        <dbReference type="ARBA" id="ARBA00022629"/>
    </source>
</evidence>
<dbReference type="Gene3D" id="3.30.420.40">
    <property type="match status" value="2"/>
</dbReference>
<dbReference type="GO" id="GO:0016301">
    <property type="term" value="F:kinase activity"/>
    <property type="evidence" value="ECO:0007669"/>
    <property type="project" value="UniProtKB-KW"/>
</dbReference>
<dbReference type="InterPro" id="IPR050406">
    <property type="entry name" value="FGGY_Carb_Kinase"/>
</dbReference>
<comment type="similarity">
    <text evidence="1">Belongs to the FGGY kinase family.</text>
</comment>
<evidence type="ECO:0008006" key="7">
    <source>
        <dbReference type="Google" id="ProtNLM"/>
    </source>
</evidence>
<comment type="caution">
    <text evidence="5">The sequence shown here is derived from an EMBL/GenBank/DDBJ whole genome shotgun (WGS) entry which is preliminary data.</text>
</comment>
<evidence type="ECO:0000313" key="6">
    <source>
        <dbReference type="Proteomes" id="UP001157161"/>
    </source>
</evidence>
<name>A0AA37XH35_9MICO</name>
<dbReference type="Proteomes" id="UP001157161">
    <property type="component" value="Unassembled WGS sequence"/>
</dbReference>
<evidence type="ECO:0000256" key="4">
    <source>
        <dbReference type="ARBA" id="ARBA00022777"/>
    </source>
</evidence>
<dbReference type="SUPFAM" id="SSF53067">
    <property type="entry name" value="Actin-like ATPase domain"/>
    <property type="match status" value="1"/>
</dbReference>
<keyword evidence="6" id="KW-1185">Reference proteome</keyword>
<proteinExistence type="inferred from homology"/>
<keyword evidence="2" id="KW-0859">Xylose metabolism</keyword>
<keyword evidence="4" id="KW-0418">Kinase</keyword>
<reference evidence="5" key="1">
    <citation type="journal article" date="2014" name="Int. J. Syst. Evol. Microbiol.">
        <title>Complete genome sequence of Corynebacterium casei LMG S-19264T (=DSM 44701T), isolated from a smear-ripened cheese.</title>
        <authorList>
            <consortium name="US DOE Joint Genome Institute (JGI-PGF)"/>
            <person name="Walter F."/>
            <person name="Albersmeier A."/>
            <person name="Kalinowski J."/>
            <person name="Ruckert C."/>
        </authorList>
    </citation>
    <scope>NUCLEOTIDE SEQUENCE</scope>
    <source>
        <strain evidence="5">NBRC 112290</strain>
    </source>
</reference>
<accession>A0AA37XH35</accession>
<evidence type="ECO:0000256" key="1">
    <source>
        <dbReference type="ARBA" id="ARBA00009156"/>
    </source>
</evidence>
<dbReference type="AlphaFoldDB" id="A0AA37XH35"/>
<keyword evidence="3" id="KW-0808">Transferase</keyword>
<organism evidence="5 6">
    <name type="scientific">Litorihabitans aurantiacus</name>
    <dbReference type="NCBI Taxonomy" id="1930061"/>
    <lineage>
        <taxon>Bacteria</taxon>
        <taxon>Bacillati</taxon>
        <taxon>Actinomycetota</taxon>
        <taxon>Actinomycetes</taxon>
        <taxon>Micrococcales</taxon>
        <taxon>Beutenbergiaceae</taxon>
        <taxon>Litorihabitans</taxon>
    </lineage>
</organism>
<sequence length="315" mass="32168">MPPGQFVGLCGALAYQLTGQAWQEAGLATTSGVWDPLEHRYLAEVWVAAGLGHVSLAPVREPGYAAPATGDLARALGLAEGAPVVIAGHDHPVAAVGSGVRTGEVFDSMGTGEAIIAALPSGATLTRAQLVAHLERDADLTFEVWPPDGALLAVWERMRPGLAMRTFLDGADLDRQALDDGAAPPTDAPRFGAADLAALQDGHAVLGPRDAAAWGDLMDAYVLLANRGGELARAVAGATGETVLTGGGLRSRRWRHAKVALGPRPLAVSTVTEAATRGCAAMAGDAAGWWPGAEAMPGDTRVAVDSEATIDAAVG</sequence>
<dbReference type="PANTHER" id="PTHR43095">
    <property type="entry name" value="SUGAR KINASE"/>
    <property type="match status" value="1"/>
</dbReference>
<evidence type="ECO:0000256" key="3">
    <source>
        <dbReference type="ARBA" id="ARBA00022679"/>
    </source>
</evidence>
<dbReference type="GO" id="GO:0042732">
    <property type="term" value="P:D-xylose metabolic process"/>
    <property type="evidence" value="ECO:0007669"/>
    <property type="project" value="UniProtKB-KW"/>
</dbReference>
<dbReference type="InterPro" id="IPR043129">
    <property type="entry name" value="ATPase_NBD"/>
</dbReference>
<dbReference type="PANTHER" id="PTHR43095:SF5">
    <property type="entry name" value="XYLULOSE KINASE"/>
    <property type="match status" value="1"/>
</dbReference>
<evidence type="ECO:0000313" key="5">
    <source>
        <dbReference type="EMBL" id="GMA33212.1"/>
    </source>
</evidence>
<reference evidence="5" key="2">
    <citation type="submission" date="2023-02" db="EMBL/GenBank/DDBJ databases">
        <authorList>
            <person name="Sun Q."/>
            <person name="Mori K."/>
        </authorList>
    </citation>
    <scope>NUCLEOTIDE SEQUENCE</scope>
    <source>
        <strain evidence="5">NBRC 112290</strain>
    </source>
</reference>